<sequence length="118" mass="13788">MNIEMILLGVLDNVGLKLWEQPSEYTTMIGHKLAKTPRWILGWTAAERGSHANCDGKSLNVRVREKDHRDADVQGVKMPNSRGTAKKKKKKKKKKMKKMKMKKMKMKKMKMMIMMKRE</sequence>
<evidence type="ECO:0000313" key="2">
    <source>
        <dbReference type="EMBL" id="OQD90752.1"/>
    </source>
</evidence>
<protein>
    <submittedName>
        <fullName evidence="2">Uncharacterized protein</fullName>
    </submittedName>
</protein>
<feature type="compositionally biased region" description="Basic residues" evidence="1">
    <location>
        <begin position="84"/>
        <end position="107"/>
    </location>
</feature>
<keyword evidence="3" id="KW-1185">Reference proteome</keyword>
<name>A0A1V6QP76_9EURO</name>
<gene>
    <name evidence="2" type="ORF">PENANT_c001G00473</name>
</gene>
<dbReference type="AlphaFoldDB" id="A0A1V6QP76"/>
<reference evidence="3" key="1">
    <citation type="journal article" date="2017" name="Nat. Microbiol.">
        <title>Global analysis of biosynthetic gene clusters reveals vast potential of secondary metabolite production in Penicillium species.</title>
        <authorList>
            <person name="Nielsen J.C."/>
            <person name="Grijseels S."/>
            <person name="Prigent S."/>
            <person name="Ji B."/>
            <person name="Dainat J."/>
            <person name="Nielsen K.F."/>
            <person name="Frisvad J.C."/>
            <person name="Workman M."/>
            <person name="Nielsen J."/>
        </authorList>
    </citation>
    <scope>NUCLEOTIDE SEQUENCE [LARGE SCALE GENOMIC DNA]</scope>
    <source>
        <strain evidence="3">IBT 31811</strain>
    </source>
</reference>
<organism evidence="2 3">
    <name type="scientific">Penicillium antarcticum</name>
    <dbReference type="NCBI Taxonomy" id="416450"/>
    <lineage>
        <taxon>Eukaryota</taxon>
        <taxon>Fungi</taxon>
        <taxon>Dikarya</taxon>
        <taxon>Ascomycota</taxon>
        <taxon>Pezizomycotina</taxon>
        <taxon>Eurotiomycetes</taxon>
        <taxon>Eurotiomycetidae</taxon>
        <taxon>Eurotiales</taxon>
        <taxon>Aspergillaceae</taxon>
        <taxon>Penicillium</taxon>
    </lineage>
</organism>
<evidence type="ECO:0000256" key="1">
    <source>
        <dbReference type="SAM" id="MobiDB-lite"/>
    </source>
</evidence>
<proteinExistence type="predicted"/>
<dbReference type="Proteomes" id="UP000191672">
    <property type="component" value="Unassembled WGS sequence"/>
</dbReference>
<evidence type="ECO:0000313" key="3">
    <source>
        <dbReference type="Proteomes" id="UP000191672"/>
    </source>
</evidence>
<comment type="caution">
    <text evidence="2">The sequence shown here is derived from an EMBL/GenBank/DDBJ whole genome shotgun (WGS) entry which is preliminary data.</text>
</comment>
<accession>A0A1V6QP76</accession>
<feature type="region of interest" description="Disordered" evidence="1">
    <location>
        <begin position="65"/>
        <end position="107"/>
    </location>
</feature>
<dbReference type="EMBL" id="MDYN01000001">
    <property type="protein sequence ID" value="OQD90752.1"/>
    <property type="molecule type" value="Genomic_DNA"/>
</dbReference>